<gene>
    <name evidence="1" type="ORF">DERYTH_LOCUS9765</name>
</gene>
<comment type="caution">
    <text evidence="1">The sequence shown here is derived from an EMBL/GenBank/DDBJ whole genome shotgun (WGS) entry which is preliminary data.</text>
</comment>
<sequence length="173" mass="19737">MNTQYCSAHKSIPYKVIFEQLPHCNTNLINLYENEELSNNNALISEGSQLTIISDISSEMFESEFHSNIDIDELQNITDPYDQDISEQNNLDNQDIDISVQKIYNNLLSLYLETREGSKNSLAQKLTKIINSDDNFEFGKGSKNLLASKVIEIIDSGDDLSKTRCYTVKEKKK</sequence>
<evidence type="ECO:0000313" key="2">
    <source>
        <dbReference type="Proteomes" id="UP000789405"/>
    </source>
</evidence>
<proteinExistence type="predicted"/>
<accession>A0A9N9DJL7</accession>
<dbReference type="Proteomes" id="UP000789405">
    <property type="component" value="Unassembled WGS sequence"/>
</dbReference>
<protein>
    <submittedName>
        <fullName evidence="1">10506_t:CDS:1</fullName>
    </submittedName>
</protein>
<reference evidence="1" key="1">
    <citation type="submission" date="2021-06" db="EMBL/GenBank/DDBJ databases">
        <authorList>
            <person name="Kallberg Y."/>
            <person name="Tangrot J."/>
            <person name="Rosling A."/>
        </authorList>
    </citation>
    <scope>NUCLEOTIDE SEQUENCE</scope>
    <source>
        <strain evidence="1">MA453B</strain>
    </source>
</reference>
<dbReference type="OrthoDB" id="2449150at2759"/>
<name>A0A9N9DJL7_9GLOM</name>
<dbReference type="AlphaFoldDB" id="A0A9N9DJL7"/>
<dbReference type="EMBL" id="CAJVPY010005439">
    <property type="protein sequence ID" value="CAG8643027.1"/>
    <property type="molecule type" value="Genomic_DNA"/>
</dbReference>
<evidence type="ECO:0000313" key="1">
    <source>
        <dbReference type="EMBL" id="CAG8643027.1"/>
    </source>
</evidence>
<keyword evidence="2" id="KW-1185">Reference proteome</keyword>
<organism evidence="1 2">
    <name type="scientific">Dentiscutata erythropus</name>
    <dbReference type="NCBI Taxonomy" id="1348616"/>
    <lineage>
        <taxon>Eukaryota</taxon>
        <taxon>Fungi</taxon>
        <taxon>Fungi incertae sedis</taxon>
        <taxon>Mucoromycota</taxon>
        <taxon>Glomeromycotina</taxon>
        <taxon>Glomeromycetes</taxon>
        <taxon>Diversisporales</taxon>
        <taxon>Gigasporaceae</taxon>
        <taxon>Dentiscutata</taxon>
    </lineage>
</organism>